<protein>
    <submittedName>
        <fullName evidence="1">Transposase</fullName>
    </submittedName>
</protein>
<name>A0A081PKV0_9SPHI</name>
<dbReference type="Proteomes" id="UP000028007">
    <property type="component" value="Unassembled WGS sequence"/>
</dbReference>
<dbReference type="eggNOG" id="COG3464">
    <property type="taxonomic scope" value="Bacteria"/>
</dbReference>
<proteinExistence type="predicted"/>
<keyword evidence="2" id="KW-1185">Reference proteome</keyword>
<gene>
    <name evidence="1" type="ORF">N180_21055</name>
</gene>
<sequence>MQDGYHSLISLLLPDFILDFFELKGVRKEEDVFHLDLQEVNTTPNVPDGEKLLSKGFFSTITVQDFPIRGHKVFLHIKRRRWLNTSTNKVAYRDWNIVAEGTRITEGFAAFLKEISRYQP</sequence>
<reference evidence="1 2" key="1">
    <citation type="journal article" date="1992" name="Int. J. Syst. Bacteriol.">
        <title>Sphingobacterium antarcticus sp. nov. a Psychrotrophic Bacterium from the Soils of Schirmacher Oasis, Antarctica.</title>
        <authorList>
            <person name="Shivaji S."/>
            <person name="Ray M.K."/>
            <person name="Rao N.S."/>
            <person name="Saiserr L."/>
            <person name="Jagannadham M.V."/>
            <person name="Kumar G.S."/>
            <person name="Reddy G."/>
            <person name="Bhargava P.M."/>
        </authorList>
    </citation>
    <scope>NUCLEOTIDE SEQUENCE [LARGE SCALE GENOMIC DNA]</scope>
    <source>
        <strain evidence="1 2">4BY</strain>
    </source>
</reference>
<comment type="caution">
    <text evidence="1">The sequence shown here is derived from an EMBL/GenBank/DDBJ whole genome shotgun (WGS) entry which is preliminary data.</text>
</comment>
<evidence type="ECO:0000313" key="2">
    <source>
        <dbReference type="Proteomes" id="UP000028007"/>
    </source>
</evidence>
<evidence type="ECO:0000313" key="1">
    <source>
        <dbReference type="EMBL" id="KEQ31323.1"/>
    </source>
</evidence>
<dbReference type="AlphaFoldDB" id="A0A081PKV0"/>
<dbReference type="EMBL" id="JNFF01000018">
    <property type="protein sequence ID" value="KEQ31323.1"/>
    <property type="molecule type" value="Genomic_DNA"/>
</dbReference>
<accession>A0A081PKV0</accession>
<organism evidence="1 2">
    <name type="scientific">Pedobacter antarcticus 4BY</name>
    <dbReference type="NCBI Taxonomy" id="1358423"/>
    <lineage>
        <taxon>Bacteria</taxon>
        <taxon>Pseudomonadati</taxon>
        <taxon>Bacteroidota</taxon>
        <taxon>Sphingobacteriia</taxon>
        <taxon>Sphingobacteriales</taxon>
        <taxon>Sphingobacteriaceae</taxon>
        <taxon>Pedobacter</taxon>
    </lineage>
</organism>